<comment type="caution">
    <text evidence="4">The sequence shown here is derived from an EMBL/GenBank/DDBJ whole genome shotgun (WGS) entry which is preliminary data.</text>
</comment>
<protein>
    <submittedName>
        <fullName evidence="4">Diguanylate cyclase</fullName>
    </submittedName>
</protein>
<dbReference type="EMBL" id="JACOOO010000004">
    <property type="protein sequence ID" value="MBC5627774.1"/>
    <property type="molecule type" value="Genomic_DNA"/>
</dbReference>
<dbReference type="InterPro" id="IPR000700">
    <property type="entry name" value="PAS-assoc_C"/>
</dbReference>
<name>A0ABR7D8R9_9CLOT</name>
<evidence type="ECO:0000313" key="4">
    <source>
        <dbReference type="EMBL" id="MBC5627774.1"/>
    </source>
</evidence>
<keyword evidence="5" id="KW-1185">Reference proteome</keyword>
<dbReference type="InterPro" id="IPR037522">
    <property type="entry name" value="HD_GYP_dom"/>
</dbReference>
<dbReference type="InterPro" id="IPR000160">
    <property type="entry name" value="GGDEF_dom"/>
</dbReference>
<dbReference type="NCBIfam" id="TIGR00254">
    <property type="entry name" value="GGDEF"/>
    <property type="match status" value="1"/>
</dbReference>
<dbReference type="NCBIfam" id="TIGR00229">
    <property type="entry name" value="sensory_box"/>
    <property type="match status" value="1"/>
</dbReference>
<accession>A0ABR7D8R9</accession>
<feature type="domain" description="HD-GYP" evidence="3">
    <location>
        <begin position="402"/>
        <end position="586"/>
    </location>
</feature>
<dbReference type="CDD" id="cd00130">
    <property type="entry name" value="PAS"/>
    <property type="match status" value="2"/>
</dbReference>
<dbReference type="PANTHER" id="PTHR43155:SF2">
    <property type="entry name" value="CYCLIC DI-GMP PHOSPHODIESTERASE PA4108"/>
    <property type="match status" value="1"/>
</dbReference>
<evidence type="ECO:0000259" key="3">
    <source>
        <dbReference type="PROSITE" id="PS51832"/>
    </source>
</evidence>
<dbReference type="SUPFAM" id="SSF109604">
    <property type="entry name" value="HD-domain/PDEase-like"/>
    <property type="match status" value="1"/>
</dbReference>
<evidence type="ECO:0000259" key="1">
    <source>
        <dbReference type="PROSITE" id="PS50113"/>
    </source>
</evidence>
<dbReference type="InterPro" id="IPR000014">
    <property type="entry name" value="PAS"/>
</dbReference>
<evidence type="ECO:0000313" key="5">
    <source>
        <dbReference type="Proteomes" id="UP000596929"/>
    </source>
</evidence>
<organism evidence="4 5">
    <name type="scientific">Clostridium hominis</name>
    <dbReference type="NCBI Taxonomy" id="2763036"/>
    <lineage>
        <taxon>Bacteria</taxon>
        <taxon>Bacillati</taxon>
        <taxon>Bacillota</taxon>
        <taxon>Clostridia</taxon>
        <taxon>Eubacteriales</taxon>
        <taxon>Clostridiaceae</taxon>
        <taxon>Clostridium</taxon>
    </lineage>
</organism>
<dbReference type="CDD" id="cd00077">
    <property type="entry name" value="HDc"/>
    <property type="match status" value="1"/>
</dbReference>
<dbReference type="PROSITE" id="PS50887">
    <property type="entry name" value="GGDEF"/>
    <property type="match status" value="1"/>
</dbReference>
<dbReference type="Gene3D" id="3.30.450.20">
    <property type="entry name" value="PAS domain"/>
    <property type="match status" value="2"/>
</dbReference>
<dbReference type="PANTHER" id="PTHR43155">
    <property type="entry name" value="CYCLIC DI-GMP PHOSPHODIESTERASE PA4108-RELATED"/>
    <property type="match status" value="1"/>
</dbReference>
<dbReference type="Pfam" id="PF00990">
    <property type="entry name" value="GGDEF"/>
    <property type="match status" value="1"/>
</dbReference>
<dbReference type="PROSITE" id="PS51832">
    <property type="entry name" value="HD_GYP"/>
    <property type="match status" value="1"/>
</dbReference>
<evidence type="ECO:0000259" key="2">
    <source>
        <dbReference type="PROSITE" id="PS50887"/>
    </source>
</evidence>
<proteinExistence type="predicted"/>
<dbReference type="Proteomes" id="UP000596929">
    <property type="component" value="Unassembled WGS sequence"/>
</dbReference>
<dbReference type="Pfam" id="PF13487">
    <property type="entry name" value="HD_5"/>
    <property type="match status" value="1"/>
</dbReference>
<reference evidence="4 5" key="1">
    <citation type="submission" date="2020-08" db="EMBL/GenBank/DDBJ databases">
        <title>Genome public.</title>
        <authorList>
            <person name="Liu C."/>
            <person name="Sun Q."/>
        </authorList>
    </citation>
    <scope>NUCLEOTIDE SEQUENCE [LARGE SCALE GENOMIC DNA]</scope>
    <source>
        <strain evidence="4 5">NSJ-6</strain>
    </source>
</reference>
<dbReference type="SMART" id="SM00267">
    <property type="entry name" value="GGDEF"/>
    <property type="match status" value="1"/>
</dbReference>
<dbReference type="InterPro" id="IPR013656">
    <property type="entry name" value="PAS_4"/>
</dbReference>
<dbReference type="Gene3D" id="1.10.3210.10">
    <property type="entry name" value="Hypothetical protein af1432"/>
    <property type="match status" value="1"/>
</dbReference>
<dbReference type="Gene3D" id="3.30.70.270">
    <property type="match status" value="1"/>
</dbReference>
<dbReference type="InterPro" id="IPR003607">
    <property type="entry name" value="HD/PDEase_dom"/>
</dbReference>
<dbReference type="PROSITE" id="PS50113">
    <property type="entry name" value="PAC"/>
    <property type="match status" value="1"/>
</dbReference>
<dbReference type="SMART" id="SM00471">
    <property type="entry name" value="HDc"/>
    <property type="match status" value="1"/>
</dbReference>
<dbReference type="SUPFAM" id="SSF55073">
    <property type="entry name" value="Nucleotide cyclase"/>
    <property type="match status" value="1"/>
</dbReference>
<dbReference type="CDD" id="cd01949">
    <property type="entry name" value="GGDEF"/>
    <property type="match status" value="1"/>
</dbReference>
<dbReference type="InterPro" id="IPR035965">
    <property type="entry name" value="PAS-like_dom_sf"/>
</dbReference>
<sequence>MKNVFKMLAENSILPMWIKDLDYKFIFVNKSYADLQHRIPEEIIGLKNEDLYDKDLSNKFNEYCDEVVEKKAVNIKEVYTEAGYRQCVIIPLLDNNGELVALAGIISVTSDISRIKEKEYEIELQKVLTNKIIDILPGVIFYKDLNSKYVYANKACRDFYSQRGIPDIIGKSELDICQNKEQGKKFMEDDKHIIENKTPIHNEIVYKDKDGEFTYREVIKIPLLDKYGNVKGVVGRSLDITERKKYQDKLEYLSYTDILTGAKNRTYFEEVEKRYSEEGKLPLGVIMGDANGLKLVNDTFGHRQGDKLLIDITEVLKNVSKNVGEVFRIGGDEFVILVPEASLKQCEELILEIEEKCNQYKNDLFNISISLGAAVKYDAKKDIYEVIKEAEDKVYRNKLLQKSSIKGSILTSLKIGLGVNSGETEQHNERVVIRAIKVGEKLGLSMSELDELKIASGLHDIGKIGISDDILSKSTSLTDEEYEIIKTHTEKGYRIIKASSELKSVAKSVLYHHERWDGNGYPMGLKGEEIPLLARIISVCDTFDVMISGRVYKSAMSKKSALEELKRCAGTQFDPKVVDIFIDLYK</sequence>
<dbReference type="InterPro" id="IPR043128">
    <property type="entry name" value="Rev_trsase/Diguanyl_cyclase"/>
</dbReference>
<dbReference type="InterPro" id="IPR029787">
    <property type="entry name" value="Nucleotide_cyclase"/>
</dbReference>
<gene>
    <name evidence="4" type="ORF">H8S20_02600</name>
</gene>
<feature type="domain" description="GGDEF" evidence="2">
    <location>
        <begin position="281"/>
        <end position="410"/>
    </location>
</feature>
<feature type="domain" description="PAC" evidence="1">
    <location>
        <begin position="200"/>
        <end position="252"/>
    </location>
</feature>
<dbReference type="SUPFAM" id="SSF55785">
    <property type="entry name" value="PYP-like sensor domain (PAS domain)"/>
    <property type="match status" value="2"/>
</dbReference>
<dbReference type="RefSeq" id="WP_032119745.1">
    <property type="nucleotide sequence ID" value="NZ_JACOOO010000004.1"/>
</dbReference>
<dbReference type="Pfam" id="PF08448">
    <property type="entry name" value="PAS_4"/>
    <property type="match status" value="2"/>
</dbReference>
<dbReference type="SMART" id="SM00091">
    <property type="entry name" value="PAS"/>
    <property type="match status" value="2"/>
</dbReference>